<gene>
    <name evidence="10 13" type="primary">tmk</name>
    <name evidence="13" type="ORF">AAA083_07595</name>
</gene>
<dbReference type="GO" id="GO:0004798">
    <property type="term" value="F:dTMP kinase activity"/>
    <property type="evidence" value="ECO:0007669"/>
    <property type="project" value="UniProtKB-EC"/>
</dbReference>
<evidence type="ECO:0000256" key="8">
    <source>
        <dbReference type="ARBA" id="ARBA00022840"/>
    </source>
</evidence>
<evidence type="ECO:0000256" key="10">
    <source>
        <dbReference type="HAMAP-Rule" id="MF_00165"/>
    </source>
</evidence>
<dbReference type="CDD" id="cd01672">
    <property type="entry name" value="TMPK"/>
    <property type="match status" value="1"/>
</dbReference>
<sequence>MEQGKRHGGAQTPGIFITFEGGEGAGKSTHIRFLAEALESHGREVLCLREPGGTSIGEDLRAIVLDPENSALSDEAELLIYEAARAQIVNEVIAPALARGAVVLCDRFFDSTIAYQVFGRGLDRAFVEAANRFACQGVRPDRTVLLTVGDCAEKGLERATHQVGADRLELEGASFHARVNAGFMEIAAAEPDRIRIVASADRKSDTARKVFAALSDIFTWMADPAVADEAFFGKIEKSYYGNKKSAASSGGDVRGSEGGSLDG</sequence>
<dbReference type="Proteomes" id="UP001487305">
    <property type="component" value="Unassembled WGS sequence"/>
</dbReference>
<keyword evidence="6 10" id="KW-0547">Nucleotide-binding</keyword>
<keyword evidence="7 10" id="KW-0418">Kinase</keyword>
<feature type="domain" description="Thymidylate kinase-like" evidence="12">
    <location>
        <begin position="19"/>
        <end position="204"/>
    </location>
</feature>
<reference evidence="13 14" key="1">
    <citation type="submission" date="2024-04" db="EMBL/GenBank/DDBJ databases">
        <title>Human intestinal bacterial collection.</title>
        <authorList>
            <person name="Pauvert C."/>
            <person name="Hitch T.C.A."/>
            <person name="Clavel T."/>
        </authorList>
    </citation>
    <scope>NUCLEOTIDE SEQUENCE [LARGE SCALE GENOMIC DNA]</scope>
    <source>
        <strain evidence="13 14">CLA-KB-H42</strain>
    </source>
</reference>
<dbReference type="InterPro" id="IPR027417">
    <property type="entry name" value="P-loop_NTPase"/>
</dbReference>
<feature type="region of interest" description="Disordered" evidence="11">
    <location>
        <begin position="242"/>
        <end position="263"/>
    </location>
</feature>
<dbReference type="SUPFAM" id="SSF52540">
    <property type="entry name" value="P-loop containing nucleoside triphosphate hydrolases"/>
    <property type="match status" value="1"/>
</dbReference>
<keyword evidence="4 10" id="KW-0808">Transferase</keyword>
<organism evidence="13 14">
    <name type="scientific">Raoultibacter massiliensis</name>
    <dbReference type="NCBI Taxonomy" id="1852371"/>
    <lineage>
        <taxon>Bacteria</taxon>
        <taxon>Bacillati</taxon>
        <taxon>Actinomycetota</taxon>
        <taxon>Coriobacteriia</taxon>
        <taxon>Eggerthellales</taxon>
        <taxon>Eggerthellaceae</taxon>
        <taxon>Raoultibacter</taxon>
    </lineage>
</organism>
<dbReference type="PANTHER" id="PTHR10344">
    <property type="entry name" value="THYMIDYLATE KINASE"/>
    <property type="match status" value="1"/>
</dbReference>
<evidence type="ECO:0000256" key="1">
    <source>
        <dbReference type="ARBA" id="ARBA00009776"/>
    </source>
</evidence>
<dbReference type="EC" id="2.7.4.9" evidence="2 10"/>
<feature type="compositionally biased region" description="Gly residues" evidence="11">
    <location>
        <begin position="252"/>
        <end position="263"/>
    </location>
</feature>
<comment type="similarity">
    <text evidence="1 10">Belongs to the thymidylate kinase family.</text>
</comment>
<dbReference type="InterPro" id="IPR018095">
    <property type="entry name" value="Thymidylate_kin_CS"/>
</dbReference>
<evidence type="ECO:0000256" key="9">
    <source>
        <dbReference type="ARBA" id="ARBA00048743"/>
    </source>
</evidence>
<evidence type="ECO:0000256" key="6">
    <source>
        <dbReference type="ARBA" id="ARBA00022741"/>
    </source>
</evidence>
<evidence type="ECO:0000256" key="3">
    <source>
        <dbReference type="ARBA" id="ARBA00017144"/>
    </source>
</evidence>
<dbReference type="InterPro" id="IPR039430">
    <property type="entry name" value="Thymidylate_kin-like_dom"/>
</dbReference>
<evidence type="ECO:0000256" key="4">
    <source>
        <dbReference type="ARBA" id="ARBA00022679"/>
    </source>
</evidence>
<evidence type="ECO:0000256" key="5">
    <source>
        <dbReference type="ARBA" id="ARBA00022727"/>
    </source>
</evidence>
<protein>
    <recommendedName>
        <fullName evidence="3 10">Thymidylate kinase</fullName>
        <ecNumber evidence="2 10">2.7.4.9</ecNumber>
    </recommendedName>
    <alternativeName>
        <fullName evidence="10">dTMP kinase</fullName>
    </alternativeName>
</protein>
<proteinExistence type="inferred from homology"/>
<evidence type="ECO:0000256" key="7">
    <source>
        <dbReference type="ARBA" id="ARBA00022777"/>
    </source>
</evidence>
<dbReference type="PROSITE" id="PS01331">
    <property type="entry name" value="THYMIDYLATE_KINASE"/>
    <property type="match status" value="1"/>
</dbReference>
<comment type="function">
    <text evidence="10">Phosphorylation of dTMP to form dTDP in both de novo and salvage pathways of dTTP synthesis.</text>
</comment>
<evidence type="ECO:0000313" key="13">
    <source>
        <dbReference type="EMBL" id="MEQ3362836.1"/>
    </source>
</evidence>
<evidence type="ECO:0000256" key="2">
    <source>
        <dbReference type="ARBA" id="ARBA00012980"/>
    </source>
</evidence>
<keyword evidence="8 10" id="KW-0067">ATP-binding</keyword>
<evidence type="ECO:0000313" key="14">
    <source>
        <dbReference type="Proteomes" id="UP001487305"/>
    </source>
</evidence>
<feature type="binding site" evidence="10">
    <location>
        <begin position="21"/>
        <end position="28"/>
    </location>
    <ligand>
        <name>ATP</name>
        <dbReference type="ChEBI" id="CHEBI:30616"/>
    </ligand>
</feature>
<dbReference type="Gene3D" id="3.40.50.300">
    <property type="entry name" value="P-loop containing nucleotide triphosphate hydrolases"/>
    <property type="match status" value="1"/>
</dbReference>
<accession>A0ABV1JCM9</accession>
<dbReference type="NCBIfam" id="TIGR00041">
    <property type="entry name" value="DTMP_kinase"/>
    <property type="match status" value="1"/>
</dbReference>
<keyword evidence="5 10" id="KW-0545">Nucleotide biosynthesis</keyword>
<comment type="catalytic activity">
    <reaction evidence="9 10">
        <text>dTMP + ATP = dTDP + ADP</text>
        <dbReference type="Rhea" id="RHEA:13517"/>
        <dbReference type="ChEBI" id="CHEBI:30616"/>
        <dbReference type="ChEBI" id="CHEBI:58369"/>
        <dbReference type="ChEBI" id="CHEBI:63528"/>
        <dbReference type="ChEBI" id="CHEBI:456216"/>
        <dbReference type="EC" id="2.7.4.9"/>
    </reaction>
</comment>
<dbReference type="HAMAP" id="MF_00165">
    <property type="entry name" value="Thymidylate_kinase"/>
    <property type="match status" value="1"/>
</dbReference>
<evidence type="ECO:0000256" key="11">
    <source>
        <dbReference type="SAM" id="MobiDB-lite"/>
    </source>
</evidence>
<dbReference type="InterPro" id="IPR018094">
    <property type="entry name" value="Thymidylate_kinase"/>
</dbReference>
<dbReference type="EMBL" id="JBBNOP010000005">
    <property type="protein sequence ID" value="MEQ3362836.1"/>
    <property type="molecule type" value="Genomic_DNA"/>
</dbReference>
<dbReference type="Pfam" id="PF02223">
    <property type="entry name" value="Thymidylate_kin"/>
    <property type="match status" value="1"/>
</dbReference>
<keyword evidence="14" id="KW-1185">Reference proteome</keyword>
<dbReference type="RefSeq" id="WP_102375078.1">
    <property type="nucleotide sequence ID" value="NZ_DBFADM010000023.1"/>
</dbReference>
<dbReference type="PANTHER" id="PTHR10344:SF4">
    <property type="entry name" value="UMP-CMP KINASE 2, MITOCHONDRIAL"/>
    <property type="match status" value="1"/>
</dbReference>
<comment type="caution">
    <text evidence="13">The sequence shown here is derived from an EMBL/GenBank/DDBJ whole genome shotgun (WGS) entry which is preliminary data.</text>
</comment>
<evidence type="ECO:0000259" key="12">
    <source>
        <dbReference type="Pfam" id="PF02223"/>
    </source>
</evidence>
<name>A0ABV1JCM9_9ACTN</name>